<dbReference type="AlphaFoldDB" id="A0AAD9V3B6"/>
<dbReference type="InterPro" id="IPR038717">
    <property type="entry name" value="Tc1-like_DDE_dom"/>
</dbReference>
<organism evidence="2 3">
    <name type="scientific">Acropora cervicornis</name>
    <name type="common">Staghorn coral</name>
    <dbReference type="NCBI Taxonomy" id="6130"/>
    <lineage>
        <taxon>Eukaryota</taxon>
        <taxon>Metazoa</taxon>
        <taxon>Cnidaria</taxon>
        <taxon>Anthozoa</taxon>
        <taxon>Hexacorallia</taxon>
        <taxon>Scleractinia</taxon>
        <taxon>Astrocoeniina</taxon>
        <taxon>Acroporidae</taxon>
        <taxon>Acropora</taxon>
    </lineage>
</organism>
<keyword evidence="3" id="KW-1185">Reference proteome</keyword>
<proteinExistence type="predicted"/>
<dbReference type="InterPro" id="IPR036397">
    <property type="entry name" value="RNaseH_sf"/>
</dbReference>
<feature type="domain" description="Tc1-like transposase DDE" evidence="1">
    <location>
        <begin position="87"/>
        <end position="140"/>
    </location>
</feature>
<dbReference type="Gene3D" id="3.30.420.10">
    <property type="entry name" value="Ribonuclease H-like superfamily/Ribonuclease H"/>
    <property type="match status" value="1"/>
</dbReference>
<reference evidence="2" key="1">
    <citation type="journal article" date="2023" name="G3 (Bethesda)">
        <title>Whole genome assembly and annotation of the endangered Caribbean coral Acropora cervicornis.</title>
        <authorList>
            <person name="Selwyn J.D."/>
            <person name="Vollmer S.V."/>
        </authorList>
    </citation>
    <scope>NUCLEOTIDE SEQUENCE</scope>
    <source>
        <strain evidence="2">K2</strain>
    </source>
</reference>
<dbReference type="EMBL" id="JARQWQ010000041">
    <property type="protein sequence ID" value="KAK2559190.1"/>
    <property type="molecule type" value="Genomic_DNA"/>
</dbReference>
<dbReference type="GO" id="GO:0003676">
    <property type="term" value="F:nucleic acid binding"/>
    <property type="evidence" value="ECO:0007669"/>
    <property type="project" value="InterPro"/>
</dbReference>
<protein>
    <recommendedName>
        <fullName evidence="1">Tc1-like transposase DDE domain-containing protein</fullName>
    </recommendedName>
</protein>
<dbReference type="Pfam" id="PF13358">
    <property type="entry name" value="DDE_3"/>
    <property type="match status" value="1"/>
</dbReference>
<dbReference type="Proteomes" id="UP001249851">
    <property type="component" value="Unassembled WGS sequence"/>
</dbReference>
<gene>
    <name evidence="2" type="ORF">P5673_018326</name>
</gene>
<evidence type="ECO:0000313" key="2">
    <source>
        <dbReference type="EMBL" id="KAK2559190.1"/>
    </source>
</evidence>
<sequence length="144" mass="16211">MYAREVKKKQPADLWTSKIHFYLDGVSFYYKWNPAGQARAPQGRIWRAKLEGLAFGCTARGRKEGSGGKVVKLFVSISHNKANKTCSRPCVQDGDPSQNAASVQKELRKIKAKVFSIPPRSPDLNPIENLFHLVRKQLNRDAIS</sequence>
<evidence type="ECO:0000259" key="1">
    <source>
        <dbReference type="Pfam" id="PF13358"/>
    </source>
</evidence>
<name>A0AAD9V3B6_ACRCE</name>
<reference evidence="2" key="2">
    <citation type="journal article" date="2023" name="Science">
        <title>Genomic signatures of disease resistance in endangered staghorn corals.</title>
        <authorList>
            <person name="Vollmer S.V."/>
            <person name="Selwyn J.D."/>
            <person name="Despard B.A."/>
            <person name="Roesel C.L."/>
        </authorList>
    </citation>
    <scope>NUCLEOTIDE SEQUENCE</scope>
    <source>
        <strain evidence="2">K2</strain>
    </source>
</reference>
<accession>A0AAD9V3B6</accession>
<evidence type="ECO:0000313" key="3">
    <source>
        <dbReference type="Proteomes" id="UP001249851"/>
    </source>
</evidence>
<comment type="caution">
    <text evidence="2">The sequence shown here is derived from an EMBL/GenBank/DDBJ whole genome shotgun (WGS) entry which is preliminary data.</text>
</comment>